<dbReference type="RefSeq" id="WP_130451839.1">
    <property type="nucleotide sequence ID" value="NZ_SHLA01000001.1"/>
</dbReference>
<evidence type="ECO:0000259" key="1">
    <source>
        <dbReference type="PROSITE" id="PS51186"/>
    </source>
</evidence>
<gene>
    <name evidence="2" type="ORF">EV380_3100</name>
</gene>
<dbReference type="Pfam" id="PF00583">
    <property type="entry name" value="Acetyltransf_1"/>
    <property type="match status" value="1"/>
</dbReference>
<dbReference type="Proteomes" id="UP000292685">
    <property type="component" value="Unassembled WGS sequence"/>
</dbReference>
<dbReference type="GO" id="GO:0016747">
    <property type="term" value="F:acyltransferase activity, transferring groups other than amino-acyl groups"/>
    <property type="evidence" value="ECO:0007669"/>
    <property type="project" value="InterPro"/>
</dbReference>
<reference evidence="2 3" key="1">
    <citation type="submission" date="2019-02" db="EMBL/GenBank/DDBJ databases">
        <title>Sequencing the genomes of 1000 actinobacteria strains.</title>
        <authorList>
            <person name="Klenk H.-P."/>
        </authorList>
    </citation>
    <scope>NUCLEOTIDE SEQUENCE [LARGE SCALE GENOMIC DNA]</scope>
    <source>
        <strain evidence="2 3">DSM 17364</strain>
    </source>
</reference>
<comment type="caution">
    <text evidence="2">The sequence shown here is derived from an EMBL/GenBank/DDBJ whole genome shotgun (WGS) entry which is preliminary data.</text>
</comment>
<dbReference type="OrthoDB" id="4549080at2"/>
<dbReference type="InterPro" id="IPR000182">
    <property type="entry name" value="GNAT_dom"/>
</dbReference>
<sequence>MTTAADPLPVLFAARGDVSDAEINRLHALAFDEVATNRPWTERLENYSLTWTTGRLDGELVAFVNVLGDGGEHAILMDTMVAPRLQRSGAGTRLVDAAATQARVLGCRWLHADYEPHLTPFCEGSCGMRSTRAGLLSL</sequence>
<proteinExistence type="predicted"/>
<evidence type="ECO:0000313" key="2">
    <source>
        <dbReference type="EMBL" id="RZU63479.1"/>
    </source>
</evidence>
<organism evidence="2 3">
    <name type="scientific">Zhihengliuella halotolerans</name>
    <dbReference type="NCBI Taxonomy" id="370736"/>
    <lineage>
        <taxon>Bacteria</taxon>
        <taxon>Bacillati</taxon>
        <taxon>Actinomycetota</taxon>
        <taxon>Actinomycetes</taxon>
        <taxon>Micrococcales</taxon>
        <taxon>Micrococcaceae</taxon>
        <taxon>Zhihengliuella</taxon>
    </lineage>
</organism>
<accession>A0A4Q8AIB7</accession>
<dbReference type="AlphaFoldDB" id="A0A4Q8AIB7"/>
<evidence type="ECO:0000313" key="3">
    <source>
        <dbReference type="Proteomes" id="UP000292685"/>
    </source>
</evidence>
<name>A0A4Q8AIB7_9MICC</name>
<keyword evidence="3" id="KW-1185">Reference proteome</keyword>
<dbReference type="InterPro" id="IPR016181">
    <property type="entry name" value="Acyl_CoA_acyltransferase"/>
</dbReference>
<feature type="domain" description="N-acetyltransferase" evidence="1">
    <location>
        <begin position="10"/>
        <end position="138"/>
    </location>
</feature>
<dbReference type="Gene3D" id="3.40.630.30">
    <property type="match status" value="1"/>
</dbReference>
<dbReference type="SUPFAM" id="SSF55729">
    <property type="entry name" value="Acyl-CoA N-acyltransferases (Nat)"/>
    <property type="match status" value="1"/>
</dbReference>
<dbReference type="CDD" id="cd04301">
    <property type="entry name" value="NAT_SF"/>
    <property type="match status" value="1"/>
</dbReference>
<dbReference type="PROSITE" id="PS51186">
    <property type="entry name" value="GNAT"/>
    <property type="match status" value="1"/>
</dbReference>
<protein>
    <submittedName>
        <fullName evidence="2">Acetyltransferase (GNAT) family protein</fullName>
    </submittedName>
</protein>
<keyword evidence="2" id="KW-0808">Transferase</keyword>
<dbReference type="EMBL" id="SHLA01000001">
    <property type="protein sequence ID" value="RZU63479.1"/>
    <property type="molecule type" value="Genomic_DNA"/>
</dbReference>